<dbReference type="InterPro" id="IPR046336">
    <property type="entry name" value="Lon_prtase_N_sf"/>
</dbReference>
<dbReference type="FunFam" id="3.40.50.300:FF:000021">
    <property type="entry name" value="Lon protease homolog"/>
    <property type="match status" value="1"/>
</dbReference>
<keyword evidence="4 11" id="KW-0378">Hydrolase</keyword>
<accession>A0AAD9H5X3</accession>
<dbReference type="FunFam" id="3.30.230.10:FF:000015">
    <property type="entry name" value="Lon protease homolog, mitochondrial"/>
    <property type="match status" value="1"/>
</dbReference>
<evidence type="ECO:0000256" key="9">
    <source>
        <dbReference type="ARBA" id="ARBA00023128"/>
    </source>
</evidence>
<dbReference type="PANTHER" id="PTHR43718">
    <property type="entry name" value="LON PROTEASE"/>
    <property type="match status" value="1"/>
</dbReference>
<evidence type="ECO:0000256" key="4">
    <source>
        <dbReference type="ARBA" id="ARBA00022801"/>
    </source>
</evidence>
<dbReference type="InterPro" id="IPR027503">
    <property type="entry name" value="Lonm_euk"/>
</dbReference>
<dbReference type="InterPro" id="IPR015947">
    <property type="entry name" value="PUA-like_sf"/>
</dbReference>
<evidence type="ECO:0000256" key="10">
    <source>
        <dbReference type="ARBA" id="ARBA00050665"/>
    </source>
</evidence>
<dbReference type="GO" id="GO:0141164">
    <property type="term" value="P:mitochondrial protein quality control"/>
    <property type="evidence" value="ECO:0007669"/>
    <property type="project" value="UniProtKB-ARBA"/>
</dbReference>
<evidence type="ECO:0000259" key="16">
    <source>
        <dbReference type="PROSITE" id="PS51787"/>
    </source>
</evidence>
<dbReference type="PROSITE" id="PS01046">
    <property type="entry name" value="LON_SER"/>
    <property type="match status" value="1"/>
</dbReference>
<dbReference type="PANTHER" id="PTHR43718:SF2">
    <property type="entry name" value="LON PROTEASE HOMOLOG, MITOCHONDRIAL"/>
    <property type="match status" value="1"/>
</dbReference>
<feature type="domain" description="Lon proteolytic" evidence="15">
    <location>
        <begin position="891"/>
        <end position="1077"/>
    </location>
</feature>
<dbReference type="InterPro" id="IPR027065">
    <property type="entry name" value="Lon_Prtase"/>
</dbReference>
<dbReference type="GO" id="GO:0005524">
    <property type="term" value="F:ATP binding"/>
    <property type="evidence" value="ECO:0007669"/>
    <property type="project" value="UniProtKB-UniRule"/>
</dbReference>
<dbReference type="PRINTS" id="PR00830">
    <property type="entry name" value="ENDOLAPTASE"/>
</dbReference>
<organism evidence="17 18">
    <name type="scientific">Colletotrichum zoysiae</name>
    <dbReference type="NCBI Taxonomy" id="1216348"/>
    <lineage>
        <taxon>Eukaryota</taxon>
        <taxon>Fungi</taxon>
        <taxon>Dikarya</taxon>
        <taxon>Ascomycota</taxon>
        <taxon>Pezizomycotina</taxon>
        <taxon>Sordariomycetes</taxon>
        <taxon>Hypocreomycetidae</taxon>
        <taxon>Glomerellales</taxon>
        <taxon>Glomerellaceae</taxon>
        <taxon>Colletotrichum</taxon>
        <taxon>Colletotrichum graminicola species complex</taxon>
    </lineage>
</organism>
<feature type="region of interest" description="Disordered" evidence="14">
    <location>
        <begin position="18"/>
        <end position="48"/>
    </location>
</feature>
<evidence type="ECO:0000256" key="8">
    <source>
        <dbReference type="ARBA" id="ARBA00023125"/>
    </source>
</evidence>
<feature type="region of interest" description="Disordered" evidence="14">
    <location>
        <begin position="100"/>
        <end position="166"/>
    </location>
</feature>
<evidence type="ECO:0000256" key="7">
    <source>
        <dbReference type="ARBA" id="ARBA00022946"/>
    </source>
</evidence>
<dbReference type="FunFam" id="2.30.130.40:FF:000006">
    <property type="entry name" value="Lon protease homolog, mitochondrial"/>
    <property type="match status" value="1"/>
</dbReference>
<evidence type="ECO:0000256" key="6">
    <source>
        <dbReference type="ARBA" id="ARBA00022840"/>
    </source>
</evidence>
<keyword evidence="8 11" id="KW-0238">DNA-binding</keyword>
<dbReference type="FunFam" id="1.20.5.5270:FF:000001">
    <property type="entry name" value="Lon protease homolog, mitochondrial"/>
    <property type="match status" value="1"/>
</dbReference>
<feature type="region of interest" description="Disordered" evidence="14">
    <location>
        <begin position="275"/>
        <end position="316"/>
    </location>
</feature>
<keyword evidence="7" id="KW-0809">Transit peptide</keyword>
<dbReference type="InterPro" id="IPR004815">
    <property type="entry name" value="Lon_bac/euk-typ"/>
</dbReference>
<name>A0AAD9H5X3_9PEZI</name>
<dbReference type="InterPro" id="IPR003593">
    <property type="entry name" value="AAA+_ATPase"/>
</dbReference>
<dbReference type="FunFam" id="1.20.58.1480:FF:000003">
    <property type="entry name" value="Lon protease homolog, mitochondrial"/>
    <property type="match status" value="1"/>
</dbReference>
<dbReference type="InterPro" id="IPR020568">
    <property type="entry name" value="Ribosomal_Su5_D2-typ_SF"/>
</dbReference>
<dbReference type="Gene3D" id="3.40.50.300">
    <property type="entry name" value="P-loop containing nucleotide triphosphate hydrolases"/>
    <property type="match status" value="1"/>
</dbReference>
<feature type="compositionally biased region" description="Low complexity" evidence="14">
    <location>
        <begin position="107"/>
        <end position="132"/>
    </location>
</feature>
<dbReference type="AlphaFoldDB" id="A0AAD9H5X3"/>
<comment type="subunit">
    <text evidence="11">Homohexamer or homoheptamer. Organized in a ring with a central cavity.</text>
</comment>
<dbReference type="SUPFAM" id="SSF54211">
    <property type="entry name" value="Ribosomal protein S5 domain 2-like"/>
    <property type="match status" value="1"/>
</dbReference>
<feature type="active site" evidence="11 12">
    <location>
        <position position="983"/>
    </location>
</feature>
<dbReference type="Pfam" id="PF02190">
    <property type="entry name" value="LON_substr_bdg"/>
    <property type="match status" value="1"/>
</dbReference>
<dbReference type="NCBIfam" id="TIGR00763">
    <property type="entry name" value="lon"/>
    <property type="match status" value="1"/>
</dbReference>
<dbReference type="InterPro" id="IPR008268">
    <property type="entry name" value="Peptidase_S16_AS"/>
</dbReference>
<dbReference type="Pfam" id="PF05362">
    <property type="entry name" value="Lon_C"/>
    <property type="match status" value="1"/>
</dbReference>
<dbReference type="GO" id="GO:0005759">
    <property type="term" value="C:mitochondrial matrix"/>
    <property type="evidence" value="ECO:0007669"/>
    <property type="project" value="UniProtKB-SubCell"/>
</dbReference>
<dbReference type="Proteomes" id="UP001232148">
    <property type="component" value="Unassembled WGS sequence"/>
</dbReference>
<dbReference type="SMART" id="SM00464">
    <property type="entry name" value="LON"/>
    <property type="match status" value="1"/>
</dbReference>
<keyword evidence="9 11" id="KW-0496">Mitochondrion</keyword>
<dbReference type="Gene3D" id="1.20.58.1480">
    <property type="match status" value="1"/>
</dbReference>
<feature type="domain" description="Lon N-terminal" evidence="16">
    <location>
        <begin position="176"/>
        <end position="449"/>
    </location>
</feature>
<dbReference type="Gene3D" id="1.20.5.5270">
    <property type="match status" value="1"/>
</dbReference>
<dbReference type="SUPFAM" id="SSF88697">
    <property type="entry name" value="PUA domain-like"/>
    <property type="match status" value="1"/>
</dbReference>
<feature type="compositionally biased region" description="Gly residues" evidence="14">
    <location>
        <begin position="133"/>
        <end position="143"/>
    </location>
</feature>
<protein>
    <recommendedName>
        <fullName evidence="11">Lon protease homolog, mitochondrial</fullName>
        <ecNumber evidence="11">3.4.21.53</ecNumber>
    </recommendedName>
</protein>
<sequence>MVMRSSFPRRLTLGRPANYLRRPYSSSSGGRLPVASTPRSSASTFDRLFLTPRTQRAVAPFSTSTRWLKEEDGSSFFDPKVEPLSDEEHKANIKNQRELEEKELAEAKSSTSDSSAAKGDGAAAAHDGKPGSAAGGSSAGSGGGDDKGDGGGGRRGRRASDKSLQKPVVPDVYPQVLAIPIAKRPLFPGFYKAITIKDPNVAAAITEMIKRGQPYVGAFLFKDENQDEDVIRNVDDVYDTGVFAQITSAFPMHGEQGALTAILYPHRRIRLSSLLPPGKEDAKSSEAKVEPAVPEPIPPKPVEEEAQQQEKKGDVVASFEESAVAPKADQPAEKYEPTAFLKRYPVSLVNVENLTEEPYDPKSAVIRAVTNEIVNVFKEVATMNSLFRDQISTFSMSQSTGNVTSEPAKLADFAAAVSSGEQGELQEVLSSLNVEERMQKALIVLKKELMNAQLQSKITKDVESKITKRQREYWLMEQMKGIRRELGLESDGKDKLVERFKEKADKLAMPEAVRKVFDDEINKLAHLEPAASEFNVTRNYLDWLTQIPWGQRSAENFGIKNAMTVLDEDHYGLKDVKDRILEFIAVGKLRGTVEGKIICFVGPPGVGKTSIGKSIARALNRQYYRFSVGGLTDVAEIKGHRRTYVGALPGRIIQALKKCQTENPLILIDEIDKIGRGYQGDPSSALLELLDPEQNSSFLDHYMDVPVDLSKVLFVCTANMTDTIPRPLLDRMELIQLSGYVADEKKAIADKYLAPAAKEAAGLANADVQLSEEAIEELIKSYARESGVRNLKKQIEKVYRKSALKIVQDLGEDVLPEQEALTEDGKEALAESEKKTEAARESGEQPAEAATAEKPRVALNVPDTVHVTIGKDNLVDYVGPPVFTSDRLYEVNPPGVSMGLAWTQMGGAAMYVESILQAPLRPSSRPGLEITGNLKNVMKESSTIAYSFAKSLMAKEFPDNHFFDKAKLHLHVPDGAVSKDGPSAGITMATSLLSLALDTPVNPTVAMTGELTLTGKVLRIGGLREKTVAARRAGCKTVIFPKDCMSDWLELPENIKEGIEGKPVAWYSDVFDIIFPELDREAANKCKTCEWKKAQDDKKKKDKKKKRDDSDDEDDD</sequence>
<dbReference type="Gene3D" id="2.30.130.40">
    <property type="entry name" value="LON domain-like"/>
    <property type="match status" value="1"/>
</dbReference>
<dbReference type="GO" id="GO:0070407">
    <property type="term" value="P:oxidation-dependent protein catabolic process"/>
    <property type="evidence" value="ECO:0007669"/>
    <property type="project" value="UniProtKB-UniRule"/>
</dbReference>
<feature type="compositionally biased region" description="Basic and acidic residues" evidence="14">
    <location>
        <begin position="823"/>
        <end position="843"/>
    </location>
</feature>
<evidence type="ECO:0000256" key="3">
    <source>
        <dbReference type="ARBA" id="ARBA00022741"/>
    </source>
</evidence>
<keyword evidence="18" id="KW-1185">Reference proteome</keyword>
<dbReference type="Gene3D" id="1.10.8.60">
    <property type="match status" value="1"/>
</dbReference>
<feature type="binding site" evidence="11">
    <location>
        <begin position="602"/>
        <end position="609"/>
    </location>
    <ligand>
        <name>ATP</name>
        <dbReference type="ChEBI" id="CHEBI:30616"/>
    </ligand>
</feature>
<dbReference type="InterPro" id="IPR014721">
    <property type="entry name" value="Ribsml_uS5_D2-typ_fold_subgr"/>
</dbReference>
<comment type="caution">
    <text evidence="17">The sequence shown here is derived from an EMBL/GenBank/DDBJ whole genome shotgun (WGS) entry which is preliminary data.</text>
</comment>
<dbReference type="Pfam" id="PF00004">
    <property type="entry name" value="AAA"/>
    <property type="match status" value="1"/>
</dbReference>
<feature type="region of interest" description="Disordered" evidence="14">
    <location>
        <begin position="1091"/>
        <end position="1116"/>
    </location>
</feature>
<gene>
    <name evidence="11" type="primary">PIM1</name>
    <name evidence="17" type="ORF">LX32DRAFT_177643</name>
</gene>
<keyword evidence="3 11" id="KW-0547">Nucleotide-binding</keyword>
<reference evidence="17" key="1">
    <citation type="submission" date="2021-06" db="EMBL/GenBank/DDBJ databases">
        <title>Comparative genomics, transcriptomics and evolutionary studies reveal genomic signatures of adaptation to plant cell wall in hemibiotrophic fungi.</title>
        <authorList>
            <consortium name="DOE Joint Genome Institute"/>
            <person name="Baroncelli R."/>
            <person name="Diaz J.F."/>
            <person name="Benocci T."/>
            <person name="Peng M."/>
            <person name="Battaglia E."/>
            <person name="Haridas S."/>
            <person name="Andreopoulos W."/>
            <person name="Labutti K."/>
            <person name="Pangilinan J."/>
            <person name="Floch G.L."/>
            <person name="Makela M.R."/>
            <person name="Henrissat B."/>
            <person name="Grigoriev I.V."/>
            <person name="Crouch J.A."/>
            <person name="De Vries R.P."/>
            <person name="Sukno S.A."/>
            <person name="Thon M.R."/>
        </authorList>
    </citation>
    <scope>NUCLEOTIDE SEQUENCE</scope>
    <source>
        <strain evidence="17">MAFF235873</strain>
    </source>
</reference>
<evidence type="ECO:0000259" key="15">
    <source>
        <dbReference type="PROSITE" id="PS51786"/>
    </source>
</evidence>
<proteinExistence type="inferred from homology"/>
<comment type="catalytic activity">
    <reaction evidence="10 11">
        <text>Hydrolysis of proteins in presence of ATP.</text>
        <dbReference type="EC" id="3.4.21.53"/>
    </reaction>
</comment>
<dbReference type="SUPFAM" id="SSF52540">
    <property type="entry name" value="P-loop containing nucleoside triphosphate hydrolases"/>
    <property type="match status" value="1"/>
</dbReference>
<feature type="compositionally biased region" description="Basic and acidic residues" evidence="14">
    <location>
        <begin position="278"/>
        <end position="289"/>
    </location>
</feature>
<dbReference type="PROSITE" id="PS51787">
    <property type="entry name" value="LON_N"/>
    <property type="match status" value="1"/>
</dbReference>
<evidence type="ECO:0000256" key="12">
    <source>
        <dbReference type="PROSITE-ProRule" id="PRU01122"/>
    </source>
</evidence>
<dbReference type="PROSITE" id="PS51786">
    <property type="entry name" value="LON_PROTEOLYTIC"/>
    <property type="match status" value="1"/>
</dbReference>
<dbReference type="InterPro" id="IPR054594">
    <property type="entry name" value="Lon_lid"/>
</dbReference>
<evidence type="ECO:0000313" key="18">
    <source>
        <dbReference type="Proteomes" id="UP001232148"/>
    </source>
</evidence>
<evidence type="ECO:0000256" key="5">
    <source>
        <dbReference type="ARBA" id="ARBA00022825"/>
    </source>
</evidence>
<keyword evidence="5 11" id="KW-0720">Serine protease</keyword>
<evidence type="ECO:0000256" key="2">
    <source>
        <dbReference type="ARBA" id="ARBA00022670"/>
    </source>
</evidence>
<comment type="subcellular location">
    <subcellularLocation>
        <location evidence="1 11">Mitochondrion matrix</location>
    </subcellularLocation>
</comment>
<dbReference type="InterPro" id="IPR027417">
    <property type="entry name" value="P-loop_NTPase"/>
</dbReference>
<dbReference type="HAMAP" id="MF_03120">
    <property type="entry name" value="lonm_euk"/>
    <property type="match status" value="1"/>
</dbReference>
<dbReference type="EMBL" id="MU843023">
    <property type="protein sequence ID" value="KAK2022855.1"/>
    <property type="molecule type" value="Genomic_DNA"/>
</dbReference>
<keyword evidence="6 11" id="KW-0067">ATP-binding</keyword>
<dbReference type="GO" id="GO:0004252">
    <property type="term" value="F:serine-type endopeptidase activity"/>
    <property type="evidence" value="ECO:0007669"/>
    <property type="project" value="UniProtKB-UniRule"/>
</dbReference>
<keyword evidence="2 11" id="KW-0645">Protease</keyword>
<evidence type="ECO:0000313" key="17">
    <source>
        <dbReference type="EMBL" id="KAK2022855.1"/>
    </source>
</evidence>
<dbReference type="SMART" id="SM00382">
    <property type="entry name" value="AAA"/>
    <property type="match status" value="1"/>
</dbReference>
<feature type="active site" evidence="11 12">
    <location>
        <position position="1026"/>
    </location>
</feature>
<dbReference type="InterPro" id="IPR008269">
    <property type="entry name" value="Lon_proteolytic"/>
</dbReference>
<comment type="function">
    <text evidence="11">ATP-dependent serine protease that mediates the selective degradation of misfolded, unassembled or oxidatively damaged polypeptides as well as certain short-lived regulatory proteins in the mitochondrial matrix. May also have a chaperone function in the assembly of inner membrane protein complexes. Participates in the regulation of mitochondrial gene expression and in the maintenance of the integrity of the mitochondrial genome. Binds to mitochondrial DNA in a site-specific manner.</text>
</comment>
<evidence type="ECO:0000256" key="11">
    <source>
        <dbReference type="HAMAP-Rule" id="MF_03120"/>
    </source>
</evidence>
<dbReference type="GO" id="GO:0004176">
    <property type="term" value="F:ATP-dependent peptidase activity"/>
    <property type="evidence" value="ECO:0007669"/>
    <property type="project" value="UniProtKB-UniRule"/>
</dbReference>
<feature type="region of interest" description="Disordered" evidence="14">
    <location>
        <begin position="819"/>
        <end position="856"/>
    </location>
</feature>
<evidence type="ECO:0000256" key="14">
    <source>
        <dbReference type="SAM" id="MobiDB-lite"/>
    </source>
</evidence>
<evidence type="ECO:0000256" key="1">
    <source>
        <dbReference type="ARBA" id="ARBA00004305"/>
    </source>
</evidence>
<evidence type="ECO:0000256" key="13">
    <source>
        <dbReference type="RuleBase" id="RU000591"/>
    </source>
</evidence>
<dbReference type="GO" id="GO:0051131">
    <property type="term" value="P:chaperone-mediated protein complex assembly"/>
    <property type="evidence" value="ECO:0007669"/>
    <property type="project" value="UniProtKB-UniRule"/>
</dbReference>
<dbReference type="Pfam" id="PF22667">
    <property type="entry name" value="Lon_lid"/>
    <property type="match status" value="1"/>
</dbReference>
<dbReference type="Gene3D" id="3.30.230.10">
    <property type="match status" value="1"/>
</dbReference>
<dbReference type="CDD" id="cd19500">
    <property type="entry name" value="RecA-like_Lon"/>
    <property type="match status" value="1"/>
</dbReference>
<dbReference type="InterPro" id="IPR003959">
    <property type="entry name" value="ATPase_AAA_core"/>
</dbReference>
<dbReference type="GO" id="GO:0016887">
    <property type="term" value="F:ATP hydrolysis activity"/>
    <property type="evidence" value="ECO:0007669"/>
    <property type="project" value="UniProtKB-UniRule"/>
</dbReference>
<dbReference type="GO" id="GO:0003697">
    <property type="term" value="F:single-stranded DNA binding"/>
    <property type="evidence" value="ECO:0007669"/>
    <property type="project" value="TreeGrafter"/>
</dbReference>
<dbReference type="EC" id="3.4.21.53" evidence="11"/>
<dbReference type="GO" id="GO:0043565">
    <property type="term" value="F:sequence-specific DNA binding"/>
    <property type="evidence" value="ECO:0007669"/>
    <property type="project" value="UniProtKB-UniRule"/>
</dbReference>
<dbReference type="GO" id="GO:0034599">
    <property type="term" value="P:cellular response to oxidative stress"/>
    <property type="evidence" value="ECO:0007669"/>
    <property type="project" value="UniProtKB-UniRule"/>
</dbReference>
<dbReference type="GO" id="GO:0007005">
    <property type="term" value="P:mitochondrion organization"/>
    <property type="evidence" value="ECO:0007669"/>
    <property type="project" value="TreeGrafter"/>
</dbReference>
<comment type="similarity">
    <text evidence="11 12 13">Belongs to the peptidase S16 family.</text>
</comment>
<dbReference type="InterPro" id="IPR003111">
    <property type="entry name" value="Lon_prtase_N"/>
</dbReference>
<dbReference type="FunFam" id="1.10.8.60:FF:000113">
    <property type="entry name" value="Lon protease homolog, mitochondrial"/>
    <property type="match status" value="1"/>
</dbReference>